<proteinExistence type="predicted"/>
<gene>
    <name evidence="2" type="ORF">ACFVKH_10700</name>
</gene>
<evidence type="ECO:0000313" key="2">
    <source>
        <dbReference type="EMBL" id="MFE4106747.1"/>
    </source>
</evidence>
<name>A0ABW6IGB7_9CYAN</name>
<keyword evidence="3" id="KW-1185">Reference proteome</keyword>
<evidence type="ECO:0000256" key="1">
    <source>
        <dbReference type="SAM" id="SignalP"/>
    </source>
</evidence>
<evidence type="ECO:0000313" key="3">
    <source>
        <dbReference type="Proteomes" id="UP001600165"/>
    </source>
</evidence>
<dbReference type="RefSeq" id="WP_377964796.1">
    <property type="nucleotide sequence ID" value="NZ_JBHZOL010000071.1"/>
</dbReference>
<accession>A0ABW6IGB7</accession>
<reference evidence="2 3" key="1">
    <citation type="submission" date="2024-10" db="EMBL/GenBank/DDBJ databases">
        <authorList>
            <person name="Ratan Roy A."/>
            <person name="Morales Sandoval P.H."/>
            <person name="De Los Santos Villalobos S."/>
            <person name="Chakraborty S."/>
            <person name="Mukherjee J."/>
        </authorList>
    </citation>
    <scope>NUCLEOTIDE SEQUENCE [LARGE SCALE GENOMIC DNA]</scope>
    <source>
        <strain evidence="2 3">S1</strain>
    </source>
</reference>
<dbReference type="Pfam" id="PF06674">
    <property type="entry name" value="DUF1176"/>
    <property type="match status" value="1"/>
</dbReference>
<dbReference type="PROSITE" id="PS51257">
    <property type="entry name" value="PROKAR_LIPOPROTEIN"/>
    <property type="match status" value="1"/>
</dbReference>
<dbReference type="InterPro" id="IPR009560">
    <property type="entry name" value="DUF1176"/>
</dbReference>
<dbReference type="Proteomes" id="UP001600165">
    <property type="component" value="Unassembled WGS sequence"/>
</dbReference>
<protein>
    <submittedName>
        <fullName evidence="2">DUF1176 domain-containing protein</fullName>
    </submittedName>
</protein>
<dbReference type="EMBL" id="JBHZOL010000071">
    <property type="protein sequence ID" value="MFE4106747.1"/>
    <property type="molecule type" value="Genomic_DNA"/>
</dbReference>
<sequence length="213" mass="23607">MRSLKLAYGALFVSLLLAGCGQTDPAIDAETDSTPNDTSTAVTPETPVAEPLAQRDEIIQAVYARADELELCDGYLQEETLDDSEVYVLSSGQYLVQFLCNLAAYQGVYEFLVYQEEGTEVTITPLPLDMFIADETGQFSRISESTIAGLPSFDPESQILTNFSKARGLGDCGAFSRYQWNGEGLELIEYREKECDSEETPFIEPQDYPQVYP</sequence>
<organism evidence="2 3">
    <name type="scientific">Almyronema epifaneia S1</name>
    <dbReference type="NCBI Taxonomy" id="2991925"/>
    <lineage>
        <taxon>Bacteria</taxon>
        <taxon>Bacillati</taxon>
        <taxon>Cyanobacteriota</taxon>
        <taxon>Cyanophyceae</taxon>
        <taxon>Nodosilineales</taxon>
        <taxon>Nodosilineaceae</taxon>
        <taxon>Almyronema</taxon>
        <taxon>Almyronema epifaneia</taxon>
    </lineage>
</organism>
<feature type="chain" id="PRO_5045969751" evidence="1">
    <location>
        <begin position="19"/>
        <end position="213"/>
    </location>
</feature>
<comment type="caution">
    <text evidence="2">The sequence shown here is derived from an EMBL/GenBank/DDBJ whole genome shotgun (WGS) entry which is preliminary data.</text>
</comment>
<feature type="signal peptide" evidence="1">
    <location>
        <begin position="1"/>
        <end position="18"/>
    </location>
</feature>
<keyword evidence="1" id="KW-0732">Signal</keyword>